<comment type="subcellular location">
    <subcellularLocation>
        <location evidence="1">Membrane</location>
    </subcellularLocation>
</comment>
<organism evidence="5">
    <name type="scientific">Vannella robusta</name>
    <dbReference type="NCBI Taxonomy" id="1487602"/>
    <lineage>
        <taxon>Eukaryota</taxon>
        <taxon>Amoebozoa</taxon>
        <taxon>Discosea</taxon>
        <taxon>Flabellinia</taxon>
        <taxon>Vannellidae</taxon>
        <taxon>Vannella</taxon>
    </lineage>
</organism>
<name>A0A7S4IIV5_9EUKA</name>
<evidence type="ECO:0000256" key="3">
    <source>
        <dbReference type="ARBA" id="ARBA00023136"/>
    </source>
</evidence>
<dbReference type="GO" id="GO:0016020">
    <property type="term" value="C:membrane"/>
    <property type="evidence" value="ECO:0007669"/>
    <property type="project" value="UniProtKB-SubCell"/>
</dbReference>
<accession>A0A7S4IIV5</accession>
<evidence type="ECO:0000256" key="4">
    <source>
        <dbReference type="SAM" id="Phobius"/>
    </source>
</evidence>
<gene>
    <name evidence="5" type="ORF">VSP0166_LOCUS12969</name>
</gene>
<evidence type="ECO:0000256" key="2">
    <source>
        <dbReference type="ARBA" id="ARBA00022692"/>
    </source>
</evidence>
<dbReference type="InterPro" id="IPR023395">
    <property type="entry name" value="MCP_dom_sf"/>
</dbReference>
<keyword evidence="4" id="KW-1133">Transmembrane helix</keyword>
<evidence type="ECO:0000313" key="5">
    <source>
        <dbReference type="EMBL" id="CAE2230563.1"/>
    </source>
</evidence>
<dbReference type="SUPFAM" id="SSF103506">
    <property type="entry name" value="Mitochondrial carrier"/>
    <property type="match status" value="1"/>
</dbReference>
<proteinExistence type="predicted"/>
<keyword evidence="3 4" id="KW-0472">Membrane</keyword>
<feature type="transmembrane region" description="Helical" evidence="4">
    <location>
        <begin position="133"/>
        <end position="153"/>
    </location>
</feature>
<dbReference type="AlphaFoldDB" id="A0A7S4IIV5"/>
<sequence>MGFVGGLLWAISRACITPSVRYELQLRITAGQTGVTIKEIAKSPERFQGLLLEVLQLLPPVVVRWCFKGFVTKMMNKLPQGLLLEQTMTDLPLVWLSQLAVHPLSSMNQLQATLNRETGVIEAWDCLNRTPRFMFQGLMAGILYSGLARVLWYVLRKYTPIPTDFIPHLIASWVFYPLLTIRGYQMEAAMFSESQSMLQSANTIYTTGGITGFWAGSMIHCCNQSIPLLVLLTVRRFINV</sequence>
<keyword evidence="2 4" id="KW-0812">Transmembrane</keyword>
<dbReference type="EMBL" id="HBKP01018295">
    <property type="protein sequence ID" value="CAE2230563.1"/>
    <property type="molecule type" value="Transcribed_RNA"/>
</dbReference>
<dbReference type="Gene3D" id="1.50.40.10">
    <property type="entry name" value="Mitochondrial carrier domain"/>
    <property type="match status" value="1"/>
</dbReference>
<evidence type="ECO:0000256" key="1">
    <source>
        <dbReference type="ARBA" id="ARBA00004370"/>
    </source>
</evidence>
<protein>
    <submittedName>
        <fullName evidence="5">Uncharacterized protein</fullName>
    </submittedName>
</protein>
<reference evidence="5" key="1">
    <citation type="submission" date="2021-01" db="EMBL/GenBank/DDBJ databases">
        <authorList>
            <person name="Corre E."/>
            <person name="Pelletier E."/>
            <person name="Niang G."/>
            <person name="Scheremetjew M."/>
            <person name="Finn R."/>
            <person name="Kale V."/>
            <person name="Holt S."/>
            <person name="Cochrane G."/>
            <person name="Meng A."/>
            <person name="Brown T."/>
            <person name="Cohen L."/>
        </authorList>
    </citation>
    <scope>NUCLEOTIDE SEQUENCE</scope>
    <source>
        <strain evidence="5">DIVA3 518/3/11/1/6</strain>
    </source>
</reference>